<reference evidence="9 10" key="2">
    <citation type="submission" date="2018-11" db="EMBL/GenBank/DDBJ databases">
        <authorList>
            <consortium name="Pathogen Informatics"/>
        </authorList>
    </citation>
    <scope>NUCLEOTIDE SEQUENCE [LARGE SCALE GENOMIC DNA]</scope>
</reference>
<dbReference type="Gene3D" id="1.10.10.2670">
    <property type="entry name" value="E3 ubiquitin-protein ligase"/>
    <property type="match status" value="1"/>
</dbReference>
<dbReference type="PANTHER" id="PTHR23288:SF17">
    <property type="entry name" value="RNA POLYMERASE II ELONGATION FACTOR ELL"/>
    <property type="match status" value="1"/>
</dbReference>
<evidence type="ECO:0000313" key="10">
    <source>
        <dbReference type="Proteomes" id="UP000271162"/>
    </source>
</evidence>
<evidence type="ECO:0000256" key="6">
    <source>
        <dbReference type="PROSITE-ProRule" id="PRU01324"/>
    </source>
</evidence>
<dbReference type="InterPro" id="IPR031176">
    <property type="entry name" value="ELL/occludin"/>
</dbReference>
<proteinExistence type="inferred from homology"/>
<comment type="similarity">
    <text evidence="2 6">Belongs to the ELL/occludin family.</text>
</comment>
<evidence type="ECO:0000256" key="4">
    <source>
        <dbReference type="ARBA" id="ARBA00023163"/>
    </source>
</evidence>
<evidence type="ECO:0000313" key="9">
    <source>
        <dbReference type="EMBL" id="VDL77485.1"/>
    </source>
</evidence>
<dbReference type="PANTHER" id="PTHR23288">
    <property type="entry name" value="OCCLUDIN AND RNA POLYMERASE II ELONGATION FACTOR ELL"/>
    <property type="match status" value="1"/>
</dbReference>
<keyword evidence="4" id="KW-0804">Transcription</keyword>
<sequence length="401" mass="44709">MKEMIQATDKSFADTRERAQKLIEEEKSRGTKDVTKHRQKGSLLKTGSSGAARATPTQHLNSELRKKKLRQRIIQLVVLGKFTGADLVLRQLRKDGLSDEAGIERRVEDIVREVSEPSGSGLPPIGCLVAVEFTVLLPLTAIHEVARVDTRWLWYNQEEKAYVRRITQGLSTTTQKNTSFAPMRKSGMERMQAPGHSSSSSNSISSSGQTVSPEAIPTPPNSRPASAVSAPIRKTPPPPKHTATTTKLAAGSGGSTASSRLSSPCSLSSPTQPSCDWDKNYGEIKNVHEAEKYFSLFQQEYPEYLECYRTLNEVAKEFRQLEMQLKNAVDNRKDTARIEHTIQTRFAYYDKDPEFVKTRQRYADLHSKLAVLKSRISDFERAQDMAASASTAVPMDLCDMD</sequence>
<comment type="subcellular location">
    <subcellularLocation>
        <location evidence="1">Nucleus</location>
    </subcellularLocation>
</comment>
<evidence type="ECO:0000256" key="7">
    <source>
        <dbReference type="SAM" id="MobiDB-lite"/>
    </source>
</evidence>
<dbReference type="OMA" id="EHYENDA"/>
<dbReference type="GO" id="GO:0006368">
    <property type="term" value="P:transcription elongation by RNA polymerase II"/>
    <property type="evidence" value="ECO:0007669"/>
    <property type="project" value="InterPro"/>
</dbReference>
<keyword evidence="3" id="KW-0805">Transcription regulation</keyword>
<dbReference type="PROSITE" id="PS51980">
    <property type="entry name" value="OCEL"/>
    <property type="match status" value="1"/>
</dbReference>
<gene>
    <name evidence="9" type="ORF">NBR_LOCUS13896</name>
</gene>
<evidence type="ECO:0000313" key="11">
    <source>
        <dbReference type="WBParaSite" id="NBR_0001389501-mRNA-1"/>
    </source>
</evidence>
<dbReference type="AlphaFoldDB" id="A0A158R1J0"/>
<dbReference type="InterPro" id="IPR019464">
    <property type="entry name" value="ELL_N"/>
</dbReference>
<evidence type="ECO:0000256" key="3">
    <source>
        <dbReference type="ARBA" id="ARBA00023015"/>
    </source>
</evidence>
<evidence type="ECO:0000256" key="2">
    <source>
        <dbReference type="ARBA" id="ARBA00009171"/>
    </source>
</evidence>
<feature type="compositionally biased region" description="Low complexity" evidence="7">
    <location>
        <begin position="197"/>
        <end position="207"/>
    </location>
</feature>
<organism evidence="11">
    <name type="scientific">Nippostrongylus brasiliensis</name>
    <name type="common">Rat hookworm</name>
    <dbReference type="NCBI Taxonomy" id="27835"/>
    <lineage>
        <taxon>Eukaryota</taxon>
        <taxon>Metazoa</taxon>
        <taxon>Ecdysozoa</taxon>
        <taxon>Nematoda</taxon>
        <taxon>Chromadorea</taxon>
        <taxon>Rhabditida</taxon>
        <taxon>Rhabditina</taxon>
        <taxon>Rhabditomorpha</taxon>
        <taxon>Strongyloidea</taxon>
        <taxon>Heligmosomidae</taxon>
        <taxon>Nippostrongylus</taxon>
    </lineage>
</organism>
<dbReference type="WBParaSite" id="NBR_0001389501-mRNA-1">
    <property type="protein sequence ID" value="NBR_0001389501-mRNA-1"/>
    <property type="gene ID" value="NBR_0001389501"/>
</dbReference>
<feature type="region of interest" description="Disordered" evidence="7">
    <location>
        <begin position="1"/>
        <end position="57"/>
    </location>
</feature>
<reference evidence="11" key="1">
    <citation type="submission" date="2016-04" db="UniProtKB">
        <authorList>
            <consortium name="WormBaseParasite"/>
        </authorList>
    </citation>
    <scope>IDENTIFICATION</scope>
</reference>
<protein>
    <submittedName>
        <fullName evidence="11">Occludin_ELL domain-containing protein</fullName>
    </submittedName>
</protein>
<keyword evidence="5" id="KW-0539">Nucleus</keyword>
<feature type="compositionally biased region" description="Basic and acidic residues" evidence="7">
    <location>
        <begin position="11"/>
        <end position="36"/>
    </location>
</feature>
<evidence type="ECO:0000259" key="8">
    <source>
        <dbReference type="PROSITE" id="PS51980"/>
    </source>
</evidence>
<dbReference type="Pfam" id="PF07303">
    <property type="entry name" value="Occludin_ELL"/>
    <property type="match status" value="1"/>
</dbReference>
<dbReference type="GO" id="GO:0000987">
    <property type="term" value="F:cis-regulatory region sequence-specific DNA binding"/>
    <property type="evidence" value="ECO:0007669"/>
    <property type="project" value="TreeGrafter"/>
</dbReference>
<dbReference type="GO" id="GO:0042795">
    <property type="term" value="P:snRNA transcription by RNA polymerase II"/>
    <property type="evidence" value="ECO:0007669"/>
    <property type="project" value="TreeGrafter"/>
</dbReference>
<keyword evidence="10" id="KW-1185">Reference proteome</keyword>
<dbReference type="InterPro" id="IPR010844">
    <property type="entry name" value="Occludin_ELL"/>
</dbReference>
<feature type="domain" description="OCEL" evidence="8">
    <location>
        <begin position="275"/>
        <end position="384"/>
    </location>
</feature>
<dbReference type="SUPFAM" id="SSF144292">
    <property type="entry name" value="occludin/ELL-like"/>
    <property type="match status" value="1"/>
</dbReference>
<dbReference type="EMBL" id="UYSL01021178">
    <property type="protein sequence ID" value="VDL77485.1"/>
    <property type="molecule type" value="Genomic_DNA"/>
</dbReference>
<feature type="compositionally biased region" description="Low complexity" evidence="7">
    <location>
        <begin position="241"/>
        <end position="273"/>
    </location>
</feature>
<dbReference type="Gene3D" id="6.10.140.340">
    <property type="match status" value="1"/>
</dbReference>
<dbReference type="InterPro" id="IPR042065">
    <property type="entry name" value="E3_ELL-like"/>
</dbReference>
<evidence type="ECO:0000256" key="5">
    <source>
        <dbReference type="ARBA" id="ARBA00023242"/>
    </source>
</evidence>
<dbReference type="Proteomes" id="UP000271162">
    <property type="component" value="Unassembled WGS sequence"/>
</dbReference>
<accession>A0A158R1J0</accession>
<dbReference type="Pfam" id="PF10390">
    <property type="entry name" value="ELL"/>
    <property type="match status" value="1"/>
</dbReference>
<dbReference type="STRING" id="27835.A0A158R1J0"/>
<dbReference type="GO" id="GO:0008023">
    <property type="term" value="C:transcription elongation factor complex"/>
    <property type="evidence" value="ECO:0007669"/>
    <property type="project" value="InterPro"/>
</dbReference>
<dbReference type="GO" id="GO:0032968">
    <property type="term" value="P:positive regulation of transcription elongation by RNA polymerase II"/>
    <property type="evidence" value="ECO:0007669"/>
    <property type="project" value="TreeGrafter"/>
</dbReference>
<name>A0A158R1J0_NIPBR</name>
<feature type="region of interest" description="Disordered" evidence="7">
    <location>
        <begin position="173"/>
        <end position="273"/>
    </location>
</feature>
<evidence type="ECO:0000256" key="1">
    <source>
        <dbReference type="ARBA" id="ARBA00004123"/>
    </source>
</evidence>
<feature type="compositionally biased region" description="Polar residues" evidence="7">
    <location>
        <begin position="45"/>
        <end position="57"/>
    </location>
</feature>